<keyword evidence="19" id="KW-1185">Reference proteome</keyword>
<evidence type="ECO:0000256" key="11">
    <source>
        <dbReference type="PIRNR" id="PIRNR018425"/>
    </source>
</evidence>
<dbReference type="GO" id="GO:0031123">
    <property type="term" value="P:RNA 3'-end processing"/>
    <property type="evidence" value="ECO:0007669"/>
    <property type="project" value="InterPro"/>
</dbReference>
<dbReference type="GO" id="GO:1990817">
    <property type="term" value="F:poly(A) RNA polymerase activity"/>
    <property type="evidence" value="ECO:0007669"/>
    <property type="project" value="UniProtKB-UniRule"/>
</dbReference>
<evidence type="ECO:0000256" key="8">
    <source>
        <dbReference type="ARBA" id="ARBA00022840"/>
    </source>
</evidence>
<evidence type="ECO:0000256" key="2">
    <source>
        <dbReference type="ARBA" id="ARBA00004123"/>
    </source>
</evidence>
<comment type="function">
    <text evidence="11">Polymerase that creates the 3'-poly(A) tail of mRNA's.</text>
</comment>
<feature type="compositionally biased region" description="Polar residues" evidence="14">
    <location>
        <begin position="567"/>
        <end position="587"/>
    </location>
</feature>
<keyword evidence="10 11" id="KW-0539">Nucleus</keyword>
<feature type="binding site" evidence="13">
    <location>
        <position position="103"/>
    </location>
    <ligand>
        <name>Mg(2+)</name>
        <dbReference type="ChEBI" id="CHEBI:18420"/>
        <label>2</label>
        <note>catalytic</note>
    </ligand>
</feature>
<dbReference type="FunFam" id="1.10.1410.10:FF:000001">
    <property type="entry name" value="Putative poly(A) polymerase gamma"/>
    <property type="match status" value="1"/>
</dbReference>
<dbReference type="GO" id="GO:0005634">
    <property type="term" value="C:nucleus"/>
    <property type="evidence" value="ECO:0007669"/>
    <property type="project" value="UniProtKB-SubCell"/>
</dbReference>
<dbReference type="CDD" id="cd05402">
    <property type="entry name" value="NT_PAP_TUTase"/>
    <property type="match status" value="1"/>
</dbReference>
<evidence type="ECO:0000256" key="7">
    <source>
        <dbReference type="ARBA" id="ARBA00022741"/>
    </source>
</evidence>
<feature type="binding site" evidence="12">
    <location>
        <begin position="238"/>
        <end position="239"/>
    </location>
    <ligand>
        <name>ATP</name>
        <dbReference type="ChEBI" id="CHEBI:30616"/>
    </ligand>
</feature>
<dbReference type="Gene3D" id="3.30.460.10">
    <property type="entry name" value="Beta Polymerase, domain 2"/>
    <property type="match status" value="1"/>
</dbReference>
<keyword evidence="6 13" id="KW-0479">Metal-binding</keyword>
<evidence type="ECO:0000256" key="4">
    <source>
        <dbReference type="ARBA" id="ARBA00022664"/>
    </source>
</evidence>
<feature type="binding site" evidence="12">
    <location>
        <begin position="101"/>
        <end position="103"/>
    </location>
    <ligand>
        <name>ATP</name>
        <dbReference type="ChEBI" id="CHEBI:30616"/>
    </ligand>
</feature>
<gene>
    <name evidence="18" type="ORF">K444DRAFT_606750</name>
</gene>
<feature type="binding site" evidence="12">
    <location>
        <position position="220"/>
    </location>
    <ligand>
        <name>ATP</name>
        <dbReference type="ChEBI" id="CHEBI:30616"/>
    </ligand>
</feature>
<dbReference type="InterPro" id="IPR011068">
    <property type="entry name" value="NuclTrfase_I-like_C"/>
</dbReference>
<dbReference type="EC" id="2.7.7.19" evidence="11"/>
<feature type="region of interest" description="Disordered" evidence="14">
    <location>
        <begin position="534"/>
        <end position="587"/>
    </location>
</feature>
<sequence>MAASGGQLGVTGPLSLALPTDADRRATEALVDELKRQNNYESATETNKRLAVLNSLQQIAEEFIRHVGKAQGLSDSLVKSLGGKIVTFGSFKLGVIGPGSDIDTLVVCPSNITIEDFFATFPEILQKMAPEGSITELTLKPDAFAPIITLKYNGVDLDLLFGRIAIHNQIKKDLVMTTPDLLRGLTDQEVRQLNGVRVAEEMLSLVPELGVFRAALRAIKLWSSRRGIAGNIYGFPGGVVWAILVARVCQLYPKAVASTIVAKFFQVMKRWQWPMPVILKQIDYTTRIGNLKVWNPQIYPGDKYHLMPVITPAYPSMCATHNIMRSTKEVIDKEINRAGDIAEQIIVGKAQWKDLFTKHTFFTADYKYYLSVITASTSEEAQLPWSGYIESRVRHLVKLLEDHPSIALAHPFNKGFARVHRCQNEAEVEKAKGGSLEHQAKDIATATTGHGLAVGASSKTDLVNAEQKADTNGSVTMVYTTTHYIGLELHPGVKSLDLELLVARFRNEQCYIWDKYDHESNAICIIHTRNSDLPDDLFEEGEVKPTRKQKKKTTTNGASKKRPATEDPNQAPTKRQQTQQTSVVAAG</sequence>
<dbReference type="GO" id="GO:0046872">
    <property type="term" value="F:metal ion binding"/>
    <property type="evidence" value="ECO:0007669"/>
    <property type="project" value="UniProtKB-KW"/>
</dbReference>
<dbReference type="GO" id="GO:0006397">
    <property type="term" value="P:mRNA processing"/>
    <property type="evidence" value="ECO:0007669"/>
    <property type="project" value="UniProtKB-KW"/>
</dbReference>
<dbReference type="STRING" id="1095630.A0A2J6TTW8"/>
<dbReference type="InterPro" id="IPR048840">
    <property type="entry name" value="PolA_pol_NTPase"/>
</dbReference>
<dbReference type="GO" id="GO:0005524">
    <property type="term" value="F:ATP binding"/>
    <property type="evidence" value="ECO:0007669"/>
    <property type="project" value="UniProtKB-UniRule"/>
</dbReference>
<evidence type="ECO:0000259" key="15">
    <source>
        <dbReference type="Pfam" id="PF04926"/>
    </source>
</evidence>
<evidence type="ECO:0000256" key="13">
    <source>
        <dbReference type="PIRSR" id="PIRSR018425-2"/>
    </source>
</evidence>
<evidence type="ECO:0000256" key="5">
    <source>
        <dbReference type="ARBA" id="ARBA00022679"/>
    </source>
</evidence>
<keyword evidence="4 11" id="KW-0507">mRNA processing</keyword>
<comment type="cofactor">
    <cofactor evidence="1">
        <name>Mn(2+)</name>
        <dbReference type="ChEBI" id="CHEBI:29035"/>
    </cofactor>
</comment>
<feature type="binding site" evidence="13">
    <location>
        <position position="103"/>
    </location>
    <ligand>
        <name>Mg(2+)</name>
        <dbReference type="ChEBI" id="CHEBI:18420"/>
        <label>1</label>
        <note>catalytic</note>
    </ligand>
</feature>
<dbReference type="InterPro" id="IPR007012">
    <property type="entry name" value="PolA_pol_cen_dom"/>
</dbReference>
<dbReference type="InterPro" id="IPR014492">
    <property type="entry name" value="PolyA_polymerase"/>
</dbReference>
<evidence type="ECO:0000313" key="19">
    <source>
        <dbReference type="Proteomes" id="UP000235371"/>
    </source>
</evidence>
<keyword evidence="8 11" id="KW-0067">ATP-binding</keyword>
<evidence type="ECO:0000256" key="9">
    <source>
        <dbReference type="ARBA" id="ARBA00022842"/>
    </source>
</evidence>
<evidence type="ECO:0000256" key="3">
    <source>
        <dbReference type="ARBA" id="ARBA00010912"/>
    </source>
</evidence>
<evidence type="ECO:0000256" key="10">
    <source>
        <dbReference type="ARBA" id="ARBA00023242"/>
    </source>
</evidence>
<feature type="domain" description="Poly(A) polymerase nucleotidyltransferase" evidence="17">
    <location>
        <begin position="9"/>
        <end position="206"/>
    </location>
</feature>
<dbReference type="AlphaFoldDB" id="A0A2J6TTW8"/>
<feature type="domain" description="Poly(A) polymerase central" evidence="16">
    <location>
        <begin position="211"/>
        <end position="358"/>
    </location>
</feature>
<keyword evidence="7 11" id="KW-0547">Nucleotide-binding</keyword>
<dbReference type="SUPFAM" id="SSF55003">
    <property type="entry name" value="PAP/Archaeal CCA-adding enzyme, C-terminal domain"/>
    <property type="match status" value="1"/>
</dbReference>
<comment type="cofactor">
    <cofactor evidence="13">
        <name>Mg(2+)</name>
        <dbReference type="ChEBI" id="CHEBI:18420"/>
    </cofactor>
    <text evidence="13">Binds 2 magnesium ions. Also active with manganese.</text>
</comment>
<dbReference type="Proteomes" id="UP000235371">
    <property type="component" value="Unassembled WGS sequence"/>
</dbReference>
<dbReference type="SUPFAM" id="SSF81301">
    <property type="entry name" value="Nucleotidyltransferase"/>
    <property type="match status" value="1"/>
</dbReference>
<evidence type="ECO:0000256" key="12">
    <source>
        <dbReference type="PIRSR" id="PIRSR018425-1"/>
    </source>
</evidence>
<dbReference type="Pfam" id="PF20750">
    <property type="entry name" value="PAP_NTPase"/>
    <property type="match status" value="1"/>
</dbReference>
<feature type="binding site" evidence="13">
    <location>
        <position position="101"/>
    </location>
    <ligand>
        <name>Mg(2+)</name>
        <dbReference type="ChEBI" id="CHEBI:18420"/>
        <label>1</label>
        <note>catalytic</note>
    </ligand>
</feature>
<dbReference type="Pfam" id="PF04926">
    <property type="entry name" value="PAP_RNA-bind"/>
    <property type="match status" value="1"/>
</dbReference>
<dbReference type="Pfam" id="PF04928">
    <property type="entry name" value="PAP_central"/>
    <property type="match status" value="1"/>
</dbReference>
<feature type="binding site" evidence="12">
    <location>
        <begin position="88"/>
        <end position="90"/>
    </location>
    <ligand>
        <name>ATP</name>
        <dbReference type="ChEBI" id="CHEBI:30616"/>
    </ligand>
</feature>
<dbReference type="Gene3D" id="3.30.70.590">
    <property type="entry name" value="Poly(A) polymerase predicted RNA binding domain"/>
    <property type="match status" value="1"/>
</dbReference>
<protein>
    <recommendedName>
        <fullName evidence="11">Poly(A) polymerase</fullName>
        <ecNumber evidence="11">2.7.7.19</ecNumber>
    </recommendedName>
</protein>
<dbReference type="Gene3D" id="1.10.1410.10">
    <property type="match status" value="1"/>
</dbReference>
<evidence type="ECO:0000313" key="18">
    <source>
        <dbReference type="EMBL" id="PMD66455.1"/>
    </source>
</evidence>
<evidence type="ECO:0000259" key="17">
    <source>
        <dbReference type="Pfam" id="PF20750"/>
    </source>
</evidence>
<comment type="catalytic activity">
    <reaction evidence="11">
        <text>RNA(n) + ATP = RNA(n)-3'-adenine ribonucleotide + diphosphate</text>
        <dbReference type="Rhea" id="RHEA:11332"/>
        <dbReference type="Rhea" id="RHEA-COMP:14527"/>
        <dbReference type="Rhea" id="RHEA-COMP:17347"/>
        <dbReference type="ChEBI" id="CHEBI:30616"/>
        <dbReference type="ChEBI" id="CHEBI:33019"/>
        <dbReference type="ChEBI" id="CHEBI:140395"/>
        <dbReference type="ChEBI" id="CHEBI:173115"/>
        <dbReference type="EC" id="2.7.7.19"/>
    </reaction>
</comment>
<comment type="similarity">
    <text evidence="3 11">Belongs to the poly(A) polymerase family.</text>
</comment>
<evidence type="ECO:0000256" key="14">
    <source>
        <dbReference type="SAM" id="MobiDB-lite"/>
    </source>
</evidence>
<dbReference type="InterPro" id="IPR007010">
    <property type="entry name" value="PolA_pol_RNA-bd_dom"/>
</dbReference>
<dbReference type="EMBL" id="KZ613743">
    <property type="protein sequence ID" value="PMD66455.1"/>
    <property type="molecule type" value="Genomic_DNA"/>
</dbReference>
<dbReference type="GeneID" id="36587127"/>
<comment type="subcellular location">
    <subcellularLocation>
        <location evidence="2 11">Nucleus</location>
    </subcellularLocation>
</comment>
<organism evidence="18 19">
    <name type="scientific">Hyaloscypha bicolor E</name>
    <dbReference type="NCBI Taxonomy" id="1095630"/>
    <lineage>
        <taxon>Eukaryota</taxon>
        <taxon>Fungi</taxon>
        <taxon>Dikarya</taxon>
        <taxon>Ascomycota</taxon>
        <taxon>Pezizomycotina</taxon>
        <taxon>Leotiomycetes</taxon>
        <taxon>Helotiales</taxon>
        <taxon>Hyaloscyphaceae</taxon>
        <taxon>Hyaloscypha</taxon>
        <taxon>Hyaloscypha bicolor</taxon>
    </lineage>
</organism>
<keyword evidence="9 13" id="KW-0460">Magnesium</keyword>
<dbReference type="SUPFAM" id="SSF81631">
    <property type="entry name" value="PAP/OAS1 substrate-binding domain"/>
    <property type="match status" value="1"/>
</dbReference>
<evidence type="ECO:0000256" key="1">
    <source>
        <dbReference type="ARBA" id="ARBA00001936"/>
    </source>
</evidence>
<accession>A0A2J6TTW8</accession>
<dbReference type="PIRSF" id="PIRSF018425">
    <property type="entry name" value="PolyA_polymerase"/>
    <property type="match status" value="1"/>
</dbReference>
<dbReference type="FunCoup" id="A0A2J6TTW8">
    <property type="interactions" value="1003"/>
</dbReference>
<feature type="binding site" evidence="13">
    <location>
        <position position="101"/>
    </location>
    <ligand>
        <name>Mg(2+)</name>
        <dbReference type="ChEBI" id="CHEBI:18420"/>
        <label>2</label>
        <note>catalytic</note>
    </ligand>
</feature>
<feature type="binding site" evidence="13">
    <location>
        <position position="158"/>
    </location>
    <ligand>
        <name>Mg(2+)</name>
        <dbReference type="ChEBI" id="CHEBI:18420"/>
        <label>2</label>
        <note>catalytic</note>
    </ligand>
</feature>
<name>A0A2J6TTW8_9HELO</name>
<reference evidence="18 19" key="1">
    <citation type="submission" date="2016-04" db="EMBL/GenBank/DDBJ databases">
        <title>A degradative enzymes factory behind the ericoid mycorrhizal symbiosis.</title>
        <authorList>
            <consortium name="DOE Joint Genome Institute"/>
            <person name="Martino E."/>
            <person name="Morin E."/>
            <person name="Grelet G."/>
            <person name="Kuo A."/>
            <person name="Kohler A."/>
            <person name="Daghino S."/>
            <person name="Barry K."/>
            <person name="Choi C."/>
            <person name="Cichocki N."/>
            <person name="Clum A."/>
            <person name="Copeland A."/>
            <person name="Hainaut M."/>
            <person name="Haridas S."/>
            <person name="Labutti K."/>
            <person name="Lindquist E."/>
            <person name="Lipzen A."/>
            <person name="Khouja H.-R."/>
            <person name="Murat C."/>
            <person name="Ohm R."/>
            <person name="Olson A."/>
            <person name="Spatafora J."/>
            <person name="Veneault-Fourrey C."/>
            <person name="Henrissat B."/>
            <person name="Grigoriev I."/>
            <person name="Martin F."/>
            <person name="Perotto S."/>
        </authorList>
    </citation>
    <scope>NUCLEOTIDE SEQUENCE [LARGE SCALE GENOMIC DNA]</scope>
    <source>
        <strain evidence="18 19">E</strain>
    </source>
</reference>
<dbReference type="PANTHER" id="PTHR10682:SF10">
    <property type="entry name" value="POLYNUCLEOTIDE ADENYLYLTRANSFERASE"/>
    <property type="match status" value="1"/>
</dbReference>
<evidence type="ECO:0000256" key="6">
    <source>
        <dbReference type="ARBA" id="ARBA00022723"/>
    </source>
</evidence>
<feature type="binding site" evidence="12">
    <location>
        <position position="158"/>
    </location>
    <ligand>
        <name>ATP</name>
        <dbReference type="ChEBI" id="CHEBI:30616"/>
    </ligand>
</feature>
<dbReference type="FunFam" id="3.30.460.10:FF:000002">
    <property type="entry name" value="Poly(A) polymerase alpha, putative"/>
    <property type="match status" value="1"/>
</dbReference>
<evidence type="ECO:0000259" key="16">
    <source>
        <dbReference type="Pfam" id="PF04928"/>
    </source>
</evidence>
<dbReference type="GO" id="GO:0003723">
    <property type="term" value="F:RNA binding"/>
    <property type="evidence" value="ECO:0007669"/>
    <property type="project" value="UniProtKB-UniRule"/>
</dbReference>
<dbReference type="InParanoid" id="A0A2J6TTW8"/>
<dbReference type="OrthoDB" id="412748at2759"/>
<dbReference type="RefSeq" id="XP_024743359.1">
    <property type="nucleotide sequence ID" value="XM_024879050.1"/>
</dbReference>
<keyword evidence="5 11" id="KW-0808">Transferase</keyword>
<proteinExistence type="inferred from homology"/>
<dbReference type="PANTHER" id="PTHR10682">
    <property type="entry name" value="POLY A POLYMERASE"/>
    <property type="match status" value="1"/>
</dbReference>
<feature type="domain" description="Poly(A) polymerase RNA-binding" evidence="15">
    <location>
        <begin position="360"/>
        <end position="546"/>
    </location>
</feature>
<dbReference type="InterPro" id="IPR043519">
    <property type="entry name" value="NT_sf"/>
</dbReference>